<dbReference type="AlphaFoldDB" id="A0A9W9A4B8"/>
<sequence length="322" mass="35991">MASQYKPIEILFKHADGIDISMDVYLSPSASSQSPAPILLWWHGGGLLQVRIIRVSPHHLRAPANHNITFVSADYRLAPQFRLPTILSDCADAIKFLHSDQFKKATEGRADPTRVILSGSSAGGWLSLLCGYGIGFDEAGVPKPPSVQGVVPIYPITDLEDPFWNTTQRPVKYMDRVVAYEEVQPFLNPNDPESRIASSALDSPRAIFYSYMVQEALLADLLLSGTNIPPTTFSVARYLKALSSPNKMSVPPTYIVHGDKDLKVPVEQSRDVVEALKDLQKTHVDVEYEYEELPGLDHLFDREPKSQMEKMYTFIQNVFNSQ</sequence>
<dbReference type="Pfam" id="PF00326">
    <property type="entry name" value="Peptidase_S9"/>
    <property type="match status" value="1"/>
</dbReference>
<reference evidence="4" key="2">
    <citation type="journal article" date="2023" name="Proc. Natl. Acad. Sci. U.S.A.">
        <title>A global phylogenomic analysis of the shiitake genus Lentinula.</title>
        <authorList>
            <person name="Sierra-Patev S."/>
            <person name="Min B."/>
            <person name="Naranjo-Ortiz M."/>
            <person name="Looney B."/>
            <person name="Konkel Z."/>
            <person name="Slot J.C."/>
            <person name="Sakamoto Y."/>
            <person name="Steenwyk J.L."/>
            <person name="Rokas A."/>
            <person name="Carro J."/>
            <person name="Camarero S."/>
            <person name="Ferreira P."/>
            <person name="Molpeceres G."/>
            <person name="Ruiz-Duenas F.J."/>
            <person name="Serrano A."/>
            <person name="Henrissat B."/>
            <person name="Drula E."/>
            <person name="Hughes K.W."/>
            <person name="Mata J.L."/>
            <person name="Ishikawa N.K."/>
            <person name="Vargas-Isla R."/>
            <person name="Ushijima S."/>
            <person name="Smith C.A."/>
            <person name="Donoghue J."/>
            <person name="Ahrendt S."/>
            <person name="Andreopoulos W."/>
            <person name="He G."/>
            <person name="LaButti K."/>
            <person name="Lipzen A."/>
            <person name="Ng V."/>
            <person name="Riley R."/>
            <person name="Sandor L."/>
            <person name="Barry K."/>
            <person name="Martinez A.T."/>
            <person name="Xiao Y."/>
            <person name="Gibbons J.G."/>
            <person name="Terashima K."/>
            <person name="Grigoriev I.V."/>
            <person name="Hibbett D."/>
        </authorList>
    </citation>
    <scope>NUCLEOTIDE SEQUENCE</scope>
    <source>
        <strain evidence="4">Sp2 HRB7682 ss15</strain>
    </source>
</reference>
<gene>
    <name evidence="4" type="ORF">C8J55DRAFT_477479</name>
</gene>
<dbReference type="InterPro" id="IPR050300">
    <property type="entry name" value="GDXG_lipolytic_enzyme"/>
</dbReference>
<dbReference type="PANTHER" id="PTHR48081:SF3">
    <property type="entry name" value="ALPHA_BETA HYDROLASE FOLD-3 DOMAIN-CONTAINING PROTEIN"/>
    <property type="match status" value="1"/>
</dbReference>
<dbReference type="Pfam" id="PF07859">
    <property type="entry name" value="Abhydrolase_3"/>
    <property type="match status" value="1"/>
</dbReference>
<accession>A0A9W9A4B8</accession>
<dbReference type="GO" id="GO:0008236">
    <property type="term" value="F:serine-type peptidase activity"/>
    <property type="evidence" value="ECO:0007669"/>
    <property type="project" value="InterPro"/>
</dbReference>
<dbReference type="GO" id="GO:0006508">
    <property type="term" value="P:proteolysis"/>
    <property type="evidence" value="ECO:0007669"/>
    <property type="project" value="InterPro"/>
</dbReference>
<dbReference type="EMBL" id="JANVFS010000024">
    <property type="protein sequence ID" value="KAJ4474101.1"/>
    <property type="molecule type" value="Genomic_DNA"/>
</dbReference>
<dbReference type="SUPFAM" id="SSF53474">
    <property type="entry name" value="alpha/beta-Hydrolases"/>
    <property type="match status" value="1"/>
</dbReference>
<dbReference type="PANTHER" id="PTHR48081">
    <property type="entry name" value="AB HYDROLASE SUPERFAMILY PROTEIN C4A8.06C"/>
    <property type="match status" value="1"/>
</dbReference>
<evidence type="ECO:0000313" key="4">
    <source>
        <dbReference type="EMBL" id="KAJ4474101.1"/>
    </source>
</evidence>
<feature type="domain" description="Peptidase S9 prolyl oligopeptidase catalytic" evidence="2">
    <location>
        <begin position="239"/>
        <end position="321"/>
    </location>
</feature>
<feature type="domain" description="Alpha/beta hydrolase fold-3" evidence="3">
    <location>
        <begin position="39"/>
        <end position="165"/>
    </location>
</feature>
<evidence type="ECO:0000259" key="2">
    <source>
        <dbReference type="Pfam" id="PF00326"/>
    </source>
</evidence>
<dbReference type="InterPro" id="IPR013094">
    <property type="entry name" value="AB_hydrolase_3"/>
</dbReference>
<comment type="caution">
    <text evidence="4">The sequence shown here is derived from an EMBL/GenBank/DDBJ whole genome shotgun (WGS) entry which is preliminary data.</text>
</comment>
<keyword evidence="1 4" id="KW-0378">Hydrolase</keyword>
<dbReference type="InterPro" id="IPR029058">
    <property type="entry name" value="AB_hydrolase_fold"/>
</dbReference>
<organism evidence="4 5">
    <name type="scientific">Lentinula lateritia</name>
    <dbReference type="NCBI Taxonomy" id="40482"/>
    <lineage>
        <taxon>Eukaryota</taxon>
        <taxon>Fungi</taxon>
        <taxon>Dikarya</taxon>
        <taxon>Basidiomycota</taxon>
        <taxon>Agaricomycotina</taxon>
        <taxon>Agaricomycetes</taxon>
        <taxon>Agaricomycetidae</taxon>
        <taxon>Agaricales</taxon>
        <taxon>Marasmiineae</taxon>
        <taxon>Omphalotaceae</taxon>
        <taxon>Lentinula</taxon>
    </lineage>
</organism>
<dbReference type="Gene3D" id="3.40.50.1820">
    <property type="entry name" value="alpha/beta hydrolase"/>
    <property type="match status" value="1"/>
</dbReference>
<name>A0A9W9A4B8_9AGAR</name>
<evidence type="ECO:0000313" key="5">
    <source>
        <dbReference type="Proteomes" id="UP001150238"/>
    </source>
</evidence>
<dbReference type="InterPro" id="IPR001375">
    <property type="entry name" value="Peptidase_S9_cat"/>
</dbReference>
<dbReference type="Proteomes" id="UP001150238">
    <property type="component" value="Unassembled WGS sequence"/>
</dbReference>
<evidence type="ECO:0000256" key="1">
    <source>
        <dbReference type="ARBA" id="ARBA00022801"/>
    </source>
</evidence>
<evidence type="ECO:0000259" key="3">
    <source>
        <dbReference type="Pfam" id="PF07859"/>
    </source>
</evidence>
<reference evidence="4" key="1">
    <citation type="submission" date="2022-08" db="EMBL/GenBank/DDBJ databases">
        <authorList>
            <consortium name="DOE Joint Genome Institute"/>
            <person name="Min B."/>
            <person name="Riley R."/>
            <person name="Sierra-Patev S."/>
            <person name="Naranjo-Ortiz M."/>
            <person name="Looney B."/>
            <person name="Konkel Z."/>
            <person name="Slot J.C."/>
            <person name="Sakamoto Y."/>
            <person name="Steenwyk J.L."/>
            <person name="Rokas A."/>
            <person name="Carro J."/>
            <person name="Camarero S."/>
            <person name="Ferreira P."/>
            <person name="Molpeceres G."/>
            <person name="Ruiz-Duenas F.J."/>
            <person name="Serrano A."/>
            <person name="Henrissat B."/>
            <person name="Drula E."/>
            <person name="Hughes K.W."/>
            <person name="Mata J.L."/>
            <person name="Ishikawa N.K."/>
            <person name="Vargas-Isla R."/>
            <person name="Ushijima S."/>
            <person name="Smith C.A."/>
            <person name="Ahrendt S."/>
            <person name="Andreopoulos W."/>
            <person name="He G."/>
            <person name="Labutti K."/>
            <person name="Lipzen A."/>
            <person name="Ng V."/>
            <person name="Sandor L."/>
            <person name="Barry K."/>
            <person name="Martinez A.T."/>
            <person name="Xiao Y."/>
            <person name="Gibbons J.G."/>
            <person name="Terashima K."/>
            <person name="Hibbett D.S."/>
            <person name="Grigoriev I.V."/>
        </authorList>
    </citation>
    <scope>NUCLEOTIDE SEQUENCE</scope>
    <source>
        <strain evidence="4">Sp2 HRB7682 ss15</strain>
    </source>
</reference>
<protein>
    <submittedName>
        <fullName evidence="4">Alpha/Beta hydrolase protein</fullName>
    </submittedName>
</protein>
<proteinExistence type="predicted"/>